<proteinExistence type="predicted"/>
<dbReference type="KEGG" id="haby:HLVA_05190"/>
<evidence type="ECO:0000313" key="2">
    <source>
        <dbReference type="Proteomes" id="UP001321582"/>
    </source>
</evidence>
<protein>
    <recommendedName>
        <fullName evidence="3">BIG2 domain-containing protein</fullName>
    </recommendedName>
</protein>
<reference evidence="1 2" key="1">
    <citation type="submission" date="2022-11" db="EMBL/GenBank/DDBJ databases">
        <title>Haliovirga abyssi gen. nov., sp. nov., a mesophilic fermentative bacterium isolated from the Iheya North hydrothermal field and the proposal of Haliovirgaceae fam. nov.</title>
        <authorList>
            <person name="Miyazaki U."/>
            <person name="Tame A."/>
            <person name="Miyazaki J."/>
            <person name="Takai K."/>
            <person name="Sawayama S."/>
            <person name="Kitajima M."/>
            <person name="Okamoto A."/>
            <person name="Nakagawa S."/>
        </authorList>
    </citation>
    <scope>NUCLEOTIDE SEQUENCE [LARGE SCALE GENOMIC DNA]</scope>
    <source>
        <strain evidence="1 2">IC12</strain>
    </source>
</reference>
<evidence type="ECO:0000313" key="1">
    <source>
        <dbReference type="EMBL" id="BDU49950.1"/>
    </source>
</evidence>
<gene>
    <name evidence="1" type="ORF">HLVA_05190</name>
</gene>
<accession>A0AAU9E0S8</accession>
<sequence>MKKLKFYKIVFIFIFLLLLGGCFVVSEYVHLEGIAVFPNEKIVMQKGDTLKLSVNQICNGELSGSYSSDSGVASTVEAGANNVELVGDILKTKKNGIVKMKFAYNDREDYCDVPDITIKDNIYISKNMLKLKKMPKKIFSRNRSIYIIDDEDFNLKMKEYNENLDVISEENLDTGYSNLFFDEDSMQYVYEKGVLKNKKTGEELELSDKGGISFYSKSKNNNYLFYIDSIRDKIGVIDLKNMKKVTEINFDYDYCNNLLNIYIEKDMFYLIYKNDELAENIVILEKYNYNGEKVKSTSYFIDKLIEKISDYIYDTDVYDEEGLMLRGDENNLYLGYNTEILKYPGGDILTIDKNSLKVKSHKHIDGYFINKFELVGNTIAILGKTIKERVRLAGKDYRDVLICYDKNSYNMKFIKTITKEKIELFTDNRYLYLLSSNLDDYNCEIEQMEIY</sequence>
<dbReference type="RefSeq" id="WP_307904889.1">
    <property type="nucleotide sequence ID" value="NZ_AP027059.1"/>
</dbReference>
<evidence type="ECO:0008006" key="3">
    <source>
        <dbReference type="Google" id="ProtNLM"/>
    </source>
</evidence>
<keyword evidence="2" id="KW-1185">Reference proteome</keyword>
<dbReference type="PROSITE" id="PS51257">
    <property type="entry name" value="PROKAR_LIPOPROTEIN"/>
    <property type="match status" value="1"/>
</dbReference>
<organism evidence="1 2">
    <name type="scientific">Haliovirga abyssi</name>
    <dbReference type="NCBI Taxonomy" id="2996794"/>
    <lineage>
        <taxon>Bacteria</taxon>
        <taxon>Fusobacteriati</taxon>
        <taxon>Fusobacteriota</taxon>
        <taxon>Fusobacteriia</taxon>
        <taxon>Fusobacteriales</taxon>
        <taxon>Haliovirgaceae</taxon>
        <taxon>Haliovirga</taxon>
    </lineage>
</organism>
<dbReference type="EMBL" id="AP027059">
    <property type="protein sequence ID" value="BDU49950.1"/>
    <property type="molecule type" value="Genomic_DNA"/>
</dbReference>
<dbReference type="AlphaFoldDB" id="A0AAU9E0S8"/>
<dbReference type="Proteomes" id="UP001321582">
    <property type="component" value="Chromosome"/>
</dbReference>
<name>A0AAU9E0S8_9FUSO</name>